<dbReference type="AlphaFoldDB" id="A0A841GZJ9"/>
<reference evidence="1 2" key="1">
    <citation type="submission" date="2020-08" db="EMBL/GenBank/DDBJ databases">
        <title>Genomic Encyclopedia of Type Strains, Phase IV (KMG-IV): sequencing the most valuable type-strain genomes for metagenomic binning, comparative biology and taxonomic classification.</title>
        <authorList>
            <person name="Goeker M."/>
        </authorList>
    </citation>
    <scope>NUCLEOTIDE SEQUENCE [LARGE SCALE GENOMIC DNA]</scope>
    <source>
        <strain evidence="1 2">DSM 29007</strain>
    </source>
</reference>
<protein>
    <recommendedName>
        <fullName evidence="3">DUF1579 domain-containing protein</fullName>
    </recommendedName>
</protein>
<dbReference type="EMBL" id="JACHIA010000007">
    <property type="protein sequence ID" value="MBB6071138.1"/>
    <property type="molecule type" value="Genomic_DNA"/>
</dbReference>
<proteinExistence type="predicted"/>
<name>A0A841GZJ9_9BACT</name>
<accession>A0A841GZJ9</accession>
<organism evidence="1 2">
    <name type="scientific">Longimicrobium terrae</name>
    <dbReference type="NCBI Taxonomy" id="1639882"/>
    <lineage>
        <taxon>Bacteria</taxon>
        <taxon>Pseudomonadati</taxon>
        <taxon>Gemmatimonadota</taxon>
        <taxon>Longimicrobiia</taxon>
        <taxon>Longimicrobiales</taxon>
        <taxon>Longimicrobiaceae</taxon>
        <taxon>Longimicrobium</taxon>
    </lineage>
</organism>
<dbReference type="InterPro" id="IPR011473">
    <property type="entry name" value="DUF1579"/>
</dbReference>
<keyword evidence="2" id="KW-1185">Reference proteome</keyword>
<gene>
    <name evidence="1" type="ORF">HNQ61_002762</name>
</gene>
<dbReference type="Proteomes" id="UP000582837">
    <property type="component" value="Unassembled WGS sequence"/>
</dbReference>
<evidence type="ECO:0000313" key="1">
    <source>
        <dbReference type="EMBL" id="MBB6071138.1"/>
    </source>
</evidence>
<evidence type="ECO:0008006" key="3">
    <source>
        <dbReference type="Google" id="ProtNLM"/>
    </source>
</evidence>
<comment type="caution">
    <text evidence="1">The sequence shown here is derived from an EMBL/GenBank/DDBJ whole genome shotgun (WGS) entry which is preliminary data.</text>
</comment>
<dbReference type="RefSeq" id="WP_170033760.1">
    <property type="nucleotide sequence ID" value="NZ_JABDTL010000001.1"/>
</dbReference>
<sequence>MSTETQALHPFLARMVGEWTYEFQSSGGPGEPPAQFTGTESIRHLGGPWITCEGRGANPDGSMGATLMTLGYDAGRNRVSGAYIGSMMAHQWLYDGEVNASGSLLELNSEGPSYTVDGAMAKYLDTIMFDGDDHRVMTSRFQDENGAWNEFMRVDYRRVS</sequence>
<dbReference type="Pfam" id="PF07617">
    <property type="entry name" value="DUF1579"/>
    <property type="match status" value="1"/>
</dbReference>
<evidence type="ECO:0000313" key="2">
    <source>
        <dbReference type="Proteomes" id="UP000582837"/>
    </source>
</evidence>